<protein>
    <submittedName>
        <fullName evidence="5">Phosphate/phosphite/phosphonate ABC transporter substrate-binding protein</fullName>
    </submittedName>
</protein>
<keyword evidence="2 3" id="KW-0732">Signal</keyword>
<dbReference type="RefSeq" id="WP_167973639.1">
    <property type="nucleotide sequence ID" value="NZ_VSRL01000036.1"/>
</dbReference>
<organism evidence="5 6">
    <name type="scientific">Lentzea indica</name>
    <dbReference type="NCBI Taxonomy" id="2604800"/>
    <lineage>
        <taxon>Bacteria</taxon>
        <taxon>Bacillati</taxon>
        <taxon>Actinomycetota</taxon>
        <taxon>Actinomycetes</taxon>
        <taxon>Pseudonocardiales</taxon>
        <taxon>Pseudonocardiaceae</taxon>
        <taxon>Lentzea</taxon>
    </lineage>
</organism>
<feature type="chain" id="PRO_5045775139" evidence="3">
    <location>
        <begin position="27"/>
        <end position="298"/>
    </location>
</feature>
<evidence type="ECO:0000259" key="4">
    <source>
        <dbReference type="SMART" id="SM00062"/>
    </source>
</evidence>
<evidence type="ECO:0000256" key="2">
    <source>
        <dbReference type="ARBA" id="ARBA00022729"/>
    </source>
</evidence>
<dbReference type="InterPro" id="IPR001638">
    <property type="entry name" value="Solute-binding_3/MltF_N"/>
</dbReference>
<dbReference type="NCBIfam" id="TIGR01098">
    <property type="entry name" value="3A0109s03R"/>
    <property type="match status" value="1"/>
</dbReference>
<proteinExistence type="inferred from homology"/>
<evidence type="ECO:0000313" key="5">
    <source>
        <dbReference type="EMBL" id="NKE57675.1"/>
    </source>
</evidence>
<dbReference type="PANTHER" id="PTHR35841">
    <property type="entry name" value="PHOSPHONATES-BINDING PERIPLASMIC PROTEIN"/>
    <property type="match status" value="1"/>
</dbReference>
<dbReference type="PROSITE" id="PS51257">
    <property type="entry name" value="PROKAR_LIPOPROTEIN"/>
    <property type="match status" value="1"/>
</dbReference>
<dbReference type="EMBL" id="VSRL01000036">
    <property type="protein sequence ID" value="NKE57675.1"/>
    <property type="molecule type" value="Genomic_DNA"/>
</dbReference>
<reference evidence="5 6" key="1">
    <citation type="submission" date="2019-08" db="EMBL/GenBank/DDBJ databases">
        <title>Lentzea from Indian Himalayas.</title>
        <authorList>
            <person name="Mandal S."/>
            <person name="Mallick Gupta A."/>
            <person name="Maiti P.K."/>
            <person name="Sarkar J."/>
            <person name="Mandal S."/>
        </authorList>
    </citation>
    <scope>NUCLEOTIDE SEQUENCE [LARGE SCALE GENOMIC DNA]</scope>
    <source>
        <strain evidence="5 6">PSKA42</strain>
    </source>
</reference>
<sequence>MRVPKIVHGVVLAATLVLTACGPTNSASGGDCPNNGKIRFGVEPYEDPEKLKPAYDVLAKALATKLGCEVELQAVDDYAAEVLAMRNGKLEIAQFGPLGYVFASQKAKAEPMVSFADGSGKLTSYTAGIWVAKDSPARKIEDLQGKSLALSSVGSASGDALPRYGLKKHNVNDVKLDYAGGHPEAMLSLINGKVDAAEINSQQLATAKSAGTFDETKFRQIWKSDPIPNDPITVHGDLGQAFKDRVRKALLELSPADVEKVGAFLDVTPPGPLVQVDNDTYKVLFDLATTLGLKEEDV</sequence>
<name>A0ABX1FFH9_9PSEU</name>
<dbReference type="Proteomes" id="UP001515943">
    <property type="component" value="Unassembled WGS sequence"/>
</dbReference>
<evidence type="ECO:0000256" key="1">
    <source>
        <dbReference type="ARBA" id="ARBA00007162"/>
    </source>
</evidence>
<evidence type="ECO:0000256" key="3">
    <source>
        <dbReference type="SAM" id="SignalP"/>
    </source>
</evidence>
<comment type="caution">
    <text evidence="5">The sequence shown here is derived from an EMBL/GenBank/DDBJ whole genome shotgun (WGS) entry which is preliminary data.</text>
</comment>
<keyword evidence="6" id="KW-1185">Reference proteome</keyword>
<dbReference type="Gene3D" id="3.40.190.10">
    <property type="entry name" value="Periplasmic binding protein-like II"/>
    <property type="match status" value="2"/>
</dbReference>
<dbReference type="SMART" id="SM00062">
    <property type="entry name" value="PBPb"/>
    <property type="match status" value="1"/>
</dbReference>
<dbReference type="CDD" id="cd01071">
    <property type="entry name" value="PBP2_PhnD_like"/>
    <property type="match status" value="1"/>
</dbReference>
<accession>A0ABX1FFH9</accession>
<dbReference type="PANTHER" id="PTHR35841:SF1">
    <property type="entry name" value="PHOSPHONATES-BINDING PERIPLASMIC PROTEIN"/>
    <property type="match status" value="1"/>
</dbReference>
<gene>
    <name evidence="5" type="ORF">FXN61_12835</name>
</gene>
<feature type="domain" description="Solute-binding protein family 3/N-terminal" evidence="4">
    <location>
        <begin position="37"/>
        <end position="265"/>
    </location>
</feature>
<feature type="signal peptide" evidence="3">
    <location>
        <begin position="1"/>
        <end position="26"/>
    </location>
</feature>
<dbReference type="SUPFAM" id="SSF53850">
    <property type="entry name" value="Periplasmic binding protein-like II"/>
    <property type="match status" value="1"/>
</dbReference>
<dbReference type="Pfam" id="PF12974">
    <property type="entry name" value="Phosphonate-bd"/>
    <property type="match status" value="1"/>
</dbReference>
<dbReference type="InterPro" id="IPR005770">
    <property type="entry name" value="PhnD"/>
</dbReference>
<evidence type="ECO:0000313" key="6">
    <source>
        <dbReference type="Proteomes" id="UP001515943"/>
    </source>
</evidence>
<comment type="similarity">
    <text evidence="1">Belongs to the phosphate/phosphite/phosphonate binding protein family.</text>
</comment>